<feature type="transmembrane region" description="Helical" evidence="1">
    <location>
        <begin position="269"/>
        <end position="294"/>
    </location>
</feature>
<dbReference type="InterPro" id="IPR036465">
    <property type="entry name" value="vWFA_dom_sf"/>
</dbReference>
<dbReference type="InterPro" id="IPR002035">
    <property type="entry name" value="VWF_A"/>
</dbReference>
<feature type="domain" description="VWFA" evidence="3">
    <location>
        <begin position="40"/>
        <end position="243"/>
    </location>
</feature>
<evidence type="ECO:0000313" key="5">
    <source>
        <dbReference type="Proteomes" id="UP000242188"/>
    </source>
</evidence>
<keyword evidence="2" id="KW-0732">Signal</keyword>
<keyword evidence="1" id="KW-0472">Membrane</keyword>
<comment type="caution">
    <text evidence="4">The sequence shown here is derived from an EMBL/GenBank/DDBJ whole genome shotgun (WGS) entry which is preliminary data.</text>
</comment>
<dbReference type="Proteomes" id="UP000242188">
    <property type="component" value="Unassembled WGS sequence"/>
</dbReference>
<dbReference type="STRING" id="6573.A0A210QJI9"/>
<protein>
    <recommendedName>
        <fullName evidence="3">VWFA domain-containing protein</fullName>
    </recommendedName>
</protein>
<reference evidence="4 5" key="1">
    <citation type="journal article" date="2017" name="Nat. Ecol. Evol.">
        <title>Scallop genome provides insights into evolution of bilaterian karyotype and development.</title>
        <authorList>
            <person name="Wang S."/>
            <person name="Zhang J."/>
            <person name="Jiao W."/>
            <person name="Li J."/>
            <person name="Xun X."/>
            <person name="Sun Y."/>
            <person name="Guo X."/>
            <person name="Huan P."/>
            <person name="Dong B."/>
            <person name="Zhang L."/>
            <person name="Hu X."/>
            <person name="Sun X."/>
            <person name="Wang J."/>
            <person name="Zhao C."/>
            <person name="Wang Y."/>
            <person name="Wang D."/>
            <person name="Huang X."/>
            <person name="Wang R."/>
            <person name="Lv J."/>
            <person name="Li Y."/>
            <person name="Zhang Z."/>
            <person name="Liu B."/>
            <person name="Lu W."/>
            <person name="Hui Y."/>
            <person name="Liang J."/>
            <person name="Zhou Z."/>
            <person name="Hou R."/>
            <person name="Li X."/>
            <person name="Liu Y."/>
            <person name="Li H."/>
            <person name="Ning X."/>
            <person name="Lin Y."/>
            <person name="Zhao L."/>
            <person name="Xing Q."/>
            <person name="Dou J."/>
            <person name="Li Y."/>
            <person name="Mao J."/>
            <person name="Guo H."/>
            <person name="Dou H."/>
            <person name="Li T."/>
            <person name="Mu C."/>
            <person name="Jiang W."/>
            <person name="Fu Q."/>
            <person name="Fu X."/>
            <person name="Miao Y."/>
            <person name="Liu J."/>
            <person name="Yu Q."/>
            <person name="Li R."/>
            <person name="Liao H."/>
            <person name="Li X."/>
            <person name="Kong Y."/>
            <person name="Jiang Z."/>
            <person name="Chourrout D."/>
            <person name="Li R."/>
            <person name="Bao Z."/>
        </authorList>
    </citation>
    <scope>NUCLEOTIDE SEQUENCE [LARGE SCALE GENOMIC DNA]</scope>
    <source>
        <strain evidence="4 5">PY_sf001</strain>
    </source>
</reference>
<evidence type="ECO:0000259" key="3">
    <source>
        <dbReference type="PROSITE" id="PS50234"/>
    </source>
</evidence>
<feature type="chain" id="PRO_5012307014" description="VWFA domain-containing protein" evidence="2">
    <location>
        <begin position="24"/>
        <end position="317"/>
    </location>
</feature>
<evidence type="ECO:0000313" key="4">
    <source>
        <dbReference type="EMBL" id="OWF48912.1"/>
    </source>
</evidence>
<evidence type="ECO:0000256" key="2">
    <source>
        <dbReference type="SAM" id="SignalP"/>
    </source>
</evidence>
<gene>
    <name evidence="4" type="ORF">KP79_PYT12478</name>
</gene>
<keyword evidence="1" id="KW-1133">Transmembrane helix</keyword>
<proteinExistence type="predicted"/>
<evidence type="ECO:0000256" key="1">
    <source>
        <dbReference type="SAM" id="Phobius"/>
    </source>
</evidence>
<keyword evidence="5" id="KW-1185">Reference proteome</keyword>
<dbReference type="Pfam" id="PF00092">
    <property type="entry name" value="VWA"/>
    <property type="match status" value="1"/>
</dbReference>
<dbReference type="EMBL" id="NEDP02003345">
    <property type="protein sequence ID" value="OWF48912.1"/>
    <property type="molecule type" value="Genomic_DNA"/>
</dbReference>
<sequence>MTATTLLWIGLILLVLQTPGGYGQWNGLTSYVPLSAKSLDMLFIFDTSNAELFEQSKMFTVDTLAAADIDNELVHVGLVTFTSPYFFRHHELDNGMSKNDLVNTILSLPVMSMNTISTYDEFSDILSETNGGRPYVSNITVVFVSNYSSNDITSALQLLQLTEFDSEVNIVGIQLYNSTDLMSYASHSYIADDVKQLDSFTATTFFTTFTDDCGNGGDPATTTTAAPSSETLEEWSTNTRNNLILDTSTLSSTIRKKTSAPDSRPSSTVIGYLGFVIVLTTFVLPIIVDIPTFIRHAKLSIKYQKKYRNKMNTLKGK</sequence>
<name>A0A210QJI9_MIZYE</name>
<organism evidence="4 5">
    <name type="scientific">Mizuhopecten yessoensis</name>
    <name type="common">Japanese scallop</name>
    <name type="synonym">Patinopecten yessoensis</name>
    <dbReference type="NCBI Taxonomy" id="6573"/>
    <lineage>
        <taxon>Eukaryota</taxon>
        <taxon>Metazoa</taxon>
        <taxon>Spiralia</taxon>
        <taxon>Lophotrochozoa</taxon>
        <taxon>Mollusca</taxon>
        <taxon>Bivalvia</taxon>
        <taxon>Autobranchia</taxon>
        <taxon>Pteriomorphia</taxon>
        <taxon>Pectinida</taxon>
        <taxon>Pectinoidea</taxon>
        <taxon>Pectinidae</taxon>
        <taxon>Mizuhopecten</taxon>
    </lineage>
</organism>
<dbReference type="AlphaFoldDB" id="A0A210QJI9"/>
<dbReference type="Gene3D" id="3.40.50.410">
    <property type="entry name" value="von Willebrand factor, type A domain"/>
    <property type="match status" value="1"/>
</dbReference>
<dbReference type="OrthoDB" id="6157674at2759"/>
<dbReference type="PROSITE" id="PS50234">
    <property type="entry name" value="VWFA"/>
    <property type="match status" value="1"/>
</dbReference>
<accession>A0A210QJI9</accession>
<keyword evidence="1" id="KW-0812">Transmembrane</keyword>
<feature type="signal peptide" evidence="2">
    <location>
        <begin position="1"/>
        <end position="23"/>
    </location>
</feature>
<dbReference type="SUPFAM" id="SSF53300">
    <property type="entry name" value="vWA-like"/>
    <property type="match status" value="1"/>
</dbReference>